<dbReference type="Proteomes" id="UP000185911">
    <property type="component" value="Unassembled WGS sequence"/>
</dbReference>
<gene>
    <name evidence="1" type="ORF">BLL52_2994</name>
</gene>
<proteinExistence type="predicted"/>
<name>A0A1Q8YFD0_9BURK</name>
<protein>
    <submittedName>
        <fullName evidence="1">Uncharacterized protein</fullName>
    </submittedName>
</protein>
<dbReference type="RefSeq" id="WP_075587275.1">
    <property type="nucleotide sequence ID" value="NZ_MSYM01000013.1"/>
</dbReference>
<evidence type="ECO:0000313" key="2">
    <source>
        <dbReference type="Proteomes" id="UP000185911"/>
    </source>
</evidence>
<dbReference type="STRING" id="81479.RA876_08965"/>
<accession>A0A1Q8YFD0</accession>
<comment type="caution">
    <text evidence="1">The sequence shown here is derived from an EMBL/GenBank/DDBJ whole genome shotgun (WGS) entry which is preliminary data.</text>
</comment>
<sequence length="94" mass="10503">MLAIKKARKLIEANPGEPAAQIITALVLALESETSISVAQLYKLDDKRFKLALEILDEWRLDRHYASKLRLIDSSTFVQEFNAANTPPQPPAKA</sequence>
<dbReference type="EMBL" id="MSYM01000013">
    <property type="protein sequence ID" value="OLP06754.1"/>
    <property type="molecule type" value="Genomic_DNA"/>
</dbReference>
<reference evidence="1 2" key="1">
    <citation type="submission" date="2017-01" db="EMBL/GenBank/DDBJ databases">
        <title>Genome sequence of Rhodoferax antarcticus ANT.BR, a psychrophilic purple nonsulfur bacterium from an Antarctic microbial mat.</title>
        <authorList>
            <person name="Baker J."/>
            <person name="Riester C."/>
            <person name="Skinner B."/>
            <person name="Newell A."/>
            <person name="Swingley W."/>
            <person name="Madigan M."/>
            <person name="Jung D."/>
            <person name="Asao M."/>
            <person name="Chen M."/>
            <person name="Loughlin P."/>
            <person name="Pan H."/>
            <person name="Lin S."/>
            <person name="Li N."/>
            <person name="Shaw J."/>
            <person name="Prado M."/>
            <person name="Sherman C."/>
            <person name="Li X."/>
            <person name="Tang J."/>
            <person name="Blankenship R."/>
            <person name="Zhao T."/>
            <person name="Touchman J."/>
            <person name="Sattley M."/>
        </authorList>
    </citation>
    <scope>NUCLEOTIDE SEQUENCE [LARGE SCALE GENOMIC DNA]</scope>
    <source>
        <strain evidence="1 2">ANT.BR</strain>
    </source>
</reference>
<dbReference type="AlphaFoldDB" id="A0A1Q8YFD0"/>
<keyword evidence="2" id="KW-1185">Reference proteome</keyword>
<evidence type="ECO:0000313" key="1">
    <source>
        <dbReference type="EMBL" id="OLP06754.1"/>
    </source>
</evidence>
<organism evidence="1 2">
    <name type="scientific">Rhodoferax antarcticus ANT.BR</name>
    <dbReference type="NCBI Taxonomy" id="1111071"/>
    <lineage>
        <taxon>Bacteria</taxon>
        <taxon>Pseudomonadati</taxon>
        <taxon>Pseudomonadota</taxon>
        <taxon>Betaproteobacteria</taxon>
        <taxon>Burkholderiales</taxon>
        <taxon>Comamonadaceae</taxon>
        <taxon>Rhodoferax</taxon>
    </lineage>
</organism>